<gene>
    <name evidence="9" type="ordered locus">TREPR_3769</name>
</gene>
<feature type="chain" id="PRO_5003329896" evidence="7">
    <location>
        <begin position="20"/>
        <end position="286"/>
    </location>
</feature>
<dbReference type="RefSeq" id="WP_015706565.1">
    <property type="nucleotide sequence ID" value="NC_015578.1"/>
</dbReference>
<accession>F5YPS2</accession>
<protein>
    <submittedName>
        <fullName evidence="9">Peptidase, M48 family</fullName>
    </submittedName>
</protein>
<keyword evidence="5 6" id="KW-0482">Metalloprotease</keyword>
<evidence type="ECO:0000256" key="6">
    <source>
        <dbReference type="RuleBase" id="RU003983"/>
    </source>
</evidence>
<keyword evidence="10" id="KW-1185">Reference proteome</keyword>
<evidence type="ECO:0000256" key="4">
    <source>
        <dbReference type="ARBA" id="ARBA00022833"/>
    </source>
</evidence>
<comment type="cofactor">
    <cofactor evidence="6">
        <name>Zn(2+)</name>
        <dbReference type="ChEBI" id="CHEBI:29105"/>
    </cofactor>
    <text evidence="6">Binds 1 zinc ion per subunit.</text>
</comment>
<evidence type="ECO:0000313" key="9">
    <source>
        <dbReference type="EMBL" id="AEF85389.1"/>
    </source>
</evidence>
<keyword evidence="7" id="KW-0732">Signal</keyword>
<organism evidence="9 10">
    <name type="scientific">Treponema primitia (strain ATCC BAA-887 / DSM 12427 / ZAS-2)</name>
    <dbReference type="NCBI Taxonomy" id="545694"/>
    <lineage>
        <taxon>Bacteria</taxon>
        <taxon>Pseudomonadati</taxon>
        <taxon>Spirochaetota</taxon>
        <taxon>Spirochaetia</taxon>
        <taxon>Spirochaetales</taxon>
        <taxon>Treponemataceae</taxon>
        <taxon>Treponema</taxon>
    </lineage>
</organism>
<reference evidence="10" key="1">
    <citation type="submission" date="2009-12" db="EMBL/GenBank/DDBJ databases">
        <title>Complete sequence of Treponema primitia strain ZAS-2.</title>
        <authorList>
            <person name="Tetu S.G."/>
            <person name="Matson E."/>
            <person name="Ren Q."/>
            <person name="Seshadri R."/>
            <person name="Elbourne L."/>
            <person name="Hassan K.A."/>
            <person name="Durkin A."/>
            <person name="Radune D."/>
            <person name="Mohamoud Y."/>
            <person name="Shay R."/>
            <person name="Jin S."/>
            <person name="Zhang X."/>
            <person name="Lucey K."/>
            <person name="Ballor N.R."/>
            <person name="Ottesen E."/>
            <person name="Rosenthal R."/>
            <person name="Allen A."/>
            <person name="Leadbetter J.R."/>
            <person name="Paulsen I.T."/>
        </authorList>
    </citation>
    <scope>NUCLEOTIDE SEQUENCE [LARGE SCALE GENOMIC DNA]</scope>
    <source>
        <strain evidence="10">ATCC BAA-887 / DSM 12427 / ZAS-2</strain>
    </source>
</reference>
<dbReference type="HOGENOM" id="CLU_029002_5_2_12"/>
<evidence type="ECO:0000256" key="5">
    <source>
        <dbReference type="ARBA" id="ARBA00023049"/>
    </source>
</evidence>
<keyword evidence="1 6" id="KW-0645">Protease</keyword>
<dbReference type="Pfam" id="PF01435">
    <property type="entry name" value="Peptidase_M48"/>
    <property type="match status" value="1"/>
</dbReference>
<dbReference type="Gene3D" id="3.30.2010.10">
    <property type="entry name" value="Metalloproteases ('zincins'), catalytic domain"/>
    <property type="match status" value="1"/>
</dbReference>
<evidence type="ECO:0000256" key="1">
    <source>
        <dbReference type="ARBA" id="ARBA00022670"/>
    </source>
</evidence>
<comment type="similarity">
    <text evidence="6">Belongs to the peptidase M48 family.</text>
</comment>
<dbReference type="OrthoDB" id="9810445at2"/>
<keyword evidence="3 6" id="KW-0378">Hydrolase</keyword>
<keyword evidence="4 6" id="KW-0862">Zinc</keyword>
<name>F5YPS2_TREPZ</name>
<proteinExistence type="inferred from homology"/>
<evidence type="ECO:0000313" key="10">
    <source>
        <dbReference type="Proteomes" id="UP000009223"/>
    </source>
</evidence>
<evidence type="ECO:0000256" key="7">
    <source>
        <dbReference type="SAM" id="SignalP"/>
    </source>
</evidence>
<dbReference type="Proteomes" id="UP000009223">
    <property type="component" value="Chromosome"/>
</dbReference>
<evidence type="ECO:0000256" key="3">
    <source>
        <dbReference type="ARBA" id="ARBA00022801"/>
    </source>
</evidence>
<evidence type="ECO:0000259" key="8">
    <source>
        <dbReference type="Pfam" id="PF01435"/>
    </source>
</evidence>
<dbReference type="STRING" id="545694.TREPR_3769"/>
<evidence type="ECO:0000256" key="2">
    <source>
        <dbReference type="ARBA" id="ARBA00022723"/>
    </source>
</evidence>
<dbReference type="eggNOG" id="COG4783">
    <property type="taxonomic scope" value="Bacteria"/>
</dbReference>
<dbReference type="GO" id="GO:0051603">
    <property type="term" value="P:proteolysis involved in protein catabolic process"/>
    <property type="evidence" value="ECO:0007669"/>
    <property type="project" value="TreeGrafter"/>
</dbReference>
<keyword evidence="2" id="KW-0479">Metal-binding</keyword>
<sequence length="286" mass="31471">MRNFVFILILSLWVFTGPAAQSSGSGVLGLDISDAFSQMDAALAENDMSPEDFYYMGRAVAANILTRYRLYTQKPAQTLYLNTICSAITVNSPQPNLYNGYHVMILDTPELNAFATPGGHIFITRGMLEAANSEDALAAVIAHEIAHIQLNHGATLIKEMKDIRDLSNVADRAAAIATREASLNERTMLFDNSVREMVNTLIQNGYAREQEFAADTYALRLLSLAGYVPSSLVDVLNSIQKTGTSGGINGTHPSPAQRITNVQRELPRYRTQDTRSFRASRFTVTK</sequence>
<dbReference type="GO" id="GO:0016020">
    <property type="term" value="C:membrane"/>
    <property type="evidence" value="ECO:0007669"/>
    <property type="project" value="TreeGrafter"/>
</dbReference>
<reference evidence="9 10" key="2">
    <citation type="journal article" date="2011" name="ISME J.">
        <title>RNA-seq reveals cooperative metabolic interactions between two termite-gut spirochete species in co-culture.</title>
        <authorList>
            <person name="Rosenthal A.Z."/>
            <person name="Matson E.G."/>
            <person name="Eldar A."/>
            <person name="Leadbetter J.R."/>
        </authorList>
    </citation>
    <scope>NUCLEOTIDE SEQUENCE [LARGE SCALE GENOMIC DNA]</scope>
    <source>
        <strain evidence="10">ATCC BAA-887 / DSM 12427 / ZAS-2</strain>
    </source>
</reference>
<dbReference type="GO" id="GO:0046872">
    <property type="term" value="F:metal ion binding"/>
    <property type="evidence" value="ECO:0007669"/>
    <property type="project" value="UniProtKB-KW"/>
</dbReference>
<dbReference type="PANTHER" id="PTHR22726:SF1">
    <property type="entry name" value="METALLOENDOPEPTIDASE OMA1, MITOCHONDRIAL"/>
    <property type="match status" value="1"/>
</dbReference>
<feature type="domain" description="Peptidase M48" evidence="8">
    <location>
        <begin position="80"/>
        <end position="264"/>
    </location>
</feature>
<dbReference type="EMBL" id="CP001843">
    <property type="protein sequence ID" value="AEF85389.1"/>
    <property type="molecule type" value="Genomic_DNA"/>
</dbReference>
<dbReference type="GO" id="GO:0004222">
    <property type="term" value="F:metalloendopeptidase activity"/>
    <property type="evidence" value="ECO:0007669"/>
    <property type="project" value="InterPro"/>
</dbReference>
<dbReference type="AlphaFoldDB" id="F5YPS2"/>
<dbReference type="PANTHER" id="PTHR22726">
    <property type="entry name" value="METALLOENDOPEPTIDASE OMA1"/>
    <property type="match status" value="1"/>
</dbReference>
<dbReference type="InterPro" id="IPR001915">
    <property type="entry name" value="Peptidase_M48"/>
</dbReference>
<dbReference type="KEGG" id="tpi:TREPR_3769"/>
<feature type="signal peptide" evidence="7">
    <location>
        <begin position="1"/>
        <end position="19"/>
    </location>
</feature>
<dbReference type="InterPro" id="IPR051156">
    <property type="entry name" value="Mito/Outer_Membr_Metalloprot"/>
</dbReference>